<gene>
    <name evidence="2" type="ORF">DX130_08800</name>
</gene>
<dbReference type="PANTHER" id="PTHR30212:SF2">
    <property type="entry name" value="PROTEIN YIIM"/>
    <property type="match status" value="1"/>
</dbReference>
<name>A0A371PLK3_9BACL</name>
<dbReference type="EMBL" id="QUBQ01000001">
    <property type="protein sequence ID" value="REK77088.1"/>
    <property type="molecule type" value="Genomic_DNA"/>
</dbReference>
<dbReference type="Gene3D" id="2.40.33.20">
    <property type="entry name" value="PK beta-barrel domain-like"/>
    <property type="match status" value="1"/>
</dbReference>
<dbReference type="AlphaFoldDB" id="A0A371PLK3"/>
<dbReference type="InterPro" id="IPR005302">
    <property type="entry name" value="MoCF_Sase_C"/>
</dbReference>
<proteinExistence type="predicted"/>
<organism evidence="2 3">
    <name type="scientific">Paenibacillus paeoniae</name>
    <dbReference type="NCBI Taxonomy" id="2292705"/>
    <lineage>
        <taxon>Bacteria</taxon>
        <taxon>Bacillati</taxon>
        <taxon>Bacillota</taxon>
        <taxon>Bacilli</taxon>
        <taxon>Bacillales</taxon>
        <taxon>Paenibacillaceae</taxon>
        <taxon>Paenibacillus</taxon>
    </lineage>
</organism>
<evidence type="ECO:0000313" key="3">
    <source>
        <dbReference type="Proteomes" id="UP000261905"/>
    </source>
</evidence>
<protein>
    <submittedName>
        <fullName evidence="2">MOSC domain-containing protein</fullName>
    </submittedName>
</protein>
<dbReference type="Pfam" id="PF03475">
    <property type="entry name" value="YiiM_3-alpha"/>
    <property type="match status" value="1"/>
</dbReference>
<dbReference type="InterPro" id="IPR052353">
    <property type="entry name" value="Benzoxazolinone_Detox_Enz"/>
</dbReference>
<dbReference type="OrthoDB" id="9786134at2"/>
<reference evidence="2 3" key="1">
    <citation type="submission" date="2018-08" db="EMBL/GenBank/DDBJ databases">
        <title>Paenibacillus sp. M4BSY-1, whole genome shotgun sequence.</title>
        <authorList>
            <person name="Tuo L."/>
        </authorList>
    </citation>
    <scope>NUCLEOTIDE SEQUENCE [LARGE SCALE GENOMIC DNA]</scope>
    <source>
        <strain evidence="2 3">M4BSY-1</strain>
    </source>
</reference>
<feature type="domain" description="MOSC" evidence="1">
    <location>
        <begin position="34"/>
        <end position="168"/>
    </location>
</feature>
<dbReference type="GO" id="GO:0030151">
    <property type="term" value="F:molybdenum ion binding"/>
    <property type="evidence" value="ECO:0007669"/>
    <property type="project" value="InterPro"/>
</dbReference>
<dbReference type="Proteomes" id="UP000261905">
    <property type="component" value="Unassembled WGS sequence"/>
</dbReference>
<dbReference type="PANTHER" id="PTHR30212">
    <property type="entry name" value="PROTEIN YIIM"/>
    <property type="match status" value="1"/>
</dbReference>
<keyword evidence="3" id="KW-1185">Reference proteome</keyword>
<comment type="caution">
    <text evidence="2">The sequence shown here is derived from an EMBL/GenBank/DDBJ whole genome shotgun (WGS) entry which is preliminary data.</text>
</comment>
<dbReference type="Pfam" id="PF03473">
    <property type="entry name" value="MOSC"/>
    <property type="match status" value="1"/>
</dbReference>
<dbReference type="GO" id="GO:0030170">
    <property type="term" value="F:pyridoxal phosphate binding"/>
    <property type="evidence" value="ECO:0007669"/>
    <property type="project" value="InterPro"/>
</dbReference>
<dbReference type="SUPFAM" id="SSF50800">
    <property type="entry name" value="PK beta-barrel domain-like"/>
    <property type="match status" value="1"/>
</dbReference>
<evidence type="ECO:0000313" key="2">
    <source>
        <dbReference type="EMBL" id="REK77088.1"/>
    </source>
</evidence>
<dbReference type="GO" id="GO:0003824">
    <property type="term" value="F:catalytic activity"/>
    <property type="evidence" value="ECO:0007669"/>
    <property type="project" value="InterPro"/>
</dbReference>
<dbReference type="InterPro" id="IPR005163">
    <property type="entry name" value="Tri_helical_YiiM-like"/>
</dbReference>
<dbReference type="InterPro" id="IPR011037">
    <property type="entry name" value="Pyrv_Knase-like_insert_dom_sf"/>
</dbReference>
<dbReference type="PROSITE" id="PS51340">
    <property type="entry name" value="MOSC"/>
    <property type="match status" value="1"/>
</dbReference>
<dbReference type="RefSeq" id="WP_116044457.1">
    <property type="nucleotide sequence ID" value="NZ_QUBQ01000001.1"/>
</dbReference>
<sequence length="220" mass="24639">MNADITASLASLQVGRPQLLQHGAKQVLSGIFKSASEEPHQVRFLGIDGDGQGDTIHHGGADKAICAYFVKRYPYWSEQRGRPIPNGAFGENFSMTHWTEEQLSIGDIIGIGDTVLQISQPRQPCYKLGLRNEWPELPALAQQTGYTGFYFRVLQEGTVKTGDSFVIHELHKAKFTIAEANRVMYKEKTNKRAIESLLEVEELAASWRDQLTARLHKLAE</sequence>
<accession>A0A371PLK3</accession>
<evidence type="ECO:0000259" key="1">
    <source>
        <dbReference type="PROSITE" id="PS51340"/>
    </source>
</evidence>